<dbReference type="EMBL" id="JXTC01000197">
    <property type="protein sequence ID" value="PON82311.1"/>
    <property type="molecule type" value="Genomic_DNA"/>
</dbReference>
<dbReference type="Proteomes" id="UP000237000">
    <property type="component" value="Unassembled WGS sequence"/>
</dbReference>
<keyword evidence="2" id="KW-1185">Reference proteome</keyword>
<dbReference type="AlphaFoldDB" id="A0A2P5E9W4"/>
<feature type="non-terminal residue" evidence="1">
    <location>
        <position position="1"/>
    </location>
</feature>
<reference evidence="2" key="1">
    <citation type="submission" date="2016-06" db="EMBL/GenBank/DDBJ databases">
        <title>Parallel loss of symbiosis genes in relatives of nitrogen-fixing non-legume Parasponia.</title>
        <authorList>
            <person name="Van Velzen R."/>
            <person name="Holmer R."/>
            <person name="Bu F."/>
            <person name="Rutten L."/>
            <person name="Van Zeijl A."/>
            <person name="Liu W."/>
            <person name="Santuari L."/>
            <person name="Cao Q."/>
            <person name="Sharma T."/>
            <person name="Shen D."/>
            <person name="Roswanjaya Y."/>
            <person name="Wardhani T."/>
            <person name="Kalhor M.S."/>
            <person name="Jansen J."/>
            <person name="Van den Hoogen J."/>
            <person name="Gungor B."/>
            <person name="Hartog M."/>
            <person name="Hontelez J."/>
            <person name="Verver J."/>
            <person name="Yang W.-C."/>
            <person name="Schijlen E."/>
            <person name="Repin R."/>
            <person name="Schilthuizen M."/>
            <person name="Schranz E."/>
            <person name="Heidstra R."/>
            <person name="Miyata K."/>
            <person name="Fedorova E."/>
            <person name="Kohlen W."/>
            <person name="Bisseling T."/>
            <person name="Smit S."/>
            <person name="Geurts R."/>
        </authorList>
    </citation>
    <scope>NUCLEOTIDE SEQUENCE [LARGE SCALE GENOMIC DNA]</scope>
    <source>
        <strain evidence="2">cv. RG33-2</strain>
    </source>
</reference>
<dbReference type="InParanoid" id="A0A2P5E9W4"/>
<evidence type="ECO:0000313" key="2">
    <source>
        <dbReference type="Proteomes" id="UP000237000"/>
    </source>
</evidence>
<gene>
    <name evidence="1" type="ORF">TorRG33x02_219270</name>
</gene>
<organism evidence="1 2">
    <name type="scientific">Trema orientale</name>
    <name type="common">Charcoal tree</name>
    <name type="synonym">Celtis orientalis</name>
    <dbReference type="NCBI Taxonomy" id="63057"/>
    <lineage>
        <taxon>Eukaryota</taxon>
        <taxon>Viridiplantae</taxon>
        <taxon>Streptophyta</taxon>
        <taxon>Embryophyta</taxon>
        <taxon>Tracheophyta</taxon>
        <taxon>Spermatophyta</taxon>
        <taxon>Magnoliopsida</taxon>
        <taxon>eudicotyledons</taxon>
        <taxon>Gunneridae</taxon>
        <taxon>Pentapetalae</taxon>
        <taxon>rosids</taxon>
        <taxon>fabids</taxon>
        <taxon>Rosales</taxon>
        <taxon>Cannabaceae</taxon>
        <taxon>Trema</taxon>
    </lineage>
</organism>
<accession>A0A2P5E9W4</accession>
<sequence length="87" mass="10212">KSGLKNTLGRDLEIDYRLVISKFNTSASIAASRLFLKLTVCRLRLELPCSHQPTLSRLNLPRPHRCPCHHLYRNHPLCYRRDLRDVF</sequence>
<protein>
    <submittedName>
        <fullName evidence="1">Uncharacterized protein</fullName>
    </submittedName>
</protein>
<name>A0A2P5E9W4_TREOI</name>
<evidence type="ECO:0000313" key="1">
    <source>
        <dbReference type="EMBL" id="PON82311.1"/>
    </source>
</evidence>
<dbReference type="OrthoDB" id="10538900at2759"/>
<proteinExistence type="predicted"/>
<comment type="caution">
    <text evidence="1">The sequence shown here is derived from an EMBL/GenBank/DDBJ whole genome shotgun (WGS) entry which is preliminary data.</text>
</comment>